<comment type="subcellular location">
    <subcellularLocation>
        <location evidence="1">Cell envelope</location>
    </subcellularLocation>
</comment>
<gene>
    <name evidence="5" type="ORF">DFQ08_102730</name>
</gene>
<feature type="signal peptide" evidence="3">
    <location>
        <begin position="1"/>
        <end position="17"/>
    </location>
</feature>
<dbReference type="InterPro" id="IPR034984">
    <property type="entry name" value="Imelysin-like_IPPA"/>
</dbReference>
<comment type="caution">
    <text evidence="5">The sequence shown here is derived from an EMBL/GenBank/DDBJ whole genome shotgun (WGS) entry which is preliminary data.</text>
</comment>
<evidence type="ECO:0000256" key="1">
    <source>
        <dbReference type="ARBA" id="ARBA00004196"/>
    </source>
</evidence>
<dbReference type="InterPro" id="IPR038352">
    <property type="entry name" value="Imelysin_sf"/>
</dbReference>
<dbReference type="OrthoDB" id="650514at2"/>
<protein>
    <submittedName>
        <fullName evidence="5">Imelysin</fullName>
    </submittedName>
</protein>
<dbReference type="GO" id="GO:0030313">
    <property type="term" value="C:cell envelope"/>
    <property type="evidence" value="ECO:0007669"/>
    <property type="project" value="UniProtKB-SubCell"/>
</dbReference>
<keyword evidence="6" id="KW-1185">Reference proteome</keyword>
<dbReference type="Gene3D" id="1.20.1420.20">
    <property type="entry name" value="M75 peptidase, HXXE motif"/>
    <property type="match status" value="1"/>
</dbReference>
<evidence type="ECO:0000259" key="4">
    <source>
        <dbReference type="Pfam" id="PF09375"/>
    </source>
</evidence>
<name>A0A368ZK92_9FLAO</name>
<dbReference type="RefSeq" id="WP_114309535.1">
    <property type="nucleotide sequence ID" value="NZ_QPJO01000002.1"/>
</dbReference>
<dbReference type="InterPro" id="IPR018976">
    <property type="entry name" value="Imelysin-like"/>
</dbReference>
<dbReference type="EMBL" id="QPJO01000002">
    <property type="protein sequence ID" value="RCW92698.1"/>
    <property type="molecule type" value="Genomic_DNA"/>
</dbReference>
<dbReference type="Proteomes" id="UP000253436">
    <property type="component" value="Unassembled WGS sequence"/>
</dbReference>
<evidence type="ECO:0000256" key="3">
    <source>
        <dbReference type="SAM" id="SignalP"/>
    </source>
</evidence>
<accession>A0A368ZK92</accession>
<feature type="domain" description="Imelysin-like" evidence="4">
    <location>
        <begin position="46"/>
        <end position="347"/>
    </location>
</feature>
<reference evidence="5 6" key="1">
    <citation type="submission" date="2018-07" db="EMBL/GenBank/DDBJ databases">
        <title>Genomic Encyclopedia of Type Strains, Phase III (KMG-III): the genomes of soil and plant-associated and newly described type strains.</title>
        <authorList>
            <person name="Whitman W."/>
        </authorList>
    </citation>
    <scope>NUCLEOTIDE SEQUENCE [LARGE SCALE GENOMIC DNA]</scope>
    <source>
        <strain evidence="5 6">CECT 7958</strain>
    </source>
</reference>
<keyword evidence="2 3" id="KW-0732">Signal</keyword>
<feature type="chain" id="PRO_5016842985" evidence="3">
    <location>
        <begin position="18"/>
        <end position="370"/>
    </location>
</feature>
<dbReference type="AlphaFoldDB" id="A0A368ZK92"/>
<evidence type="ECO:0000313" key="6">
    <source>
        <dbReference type="Proteomes" id="UP000253436"/>
    </source>
</evidence>
<evidence type="ECO:0000313" key="5">
    <source>
        <dbReference type="EMBL" id="RCW92698.1"/>
    </source>
</evidence>
<dbReference type="Pfam" id="PF09375">
    <property type="entry name" value="Peptidase_M75"/>
    <property type="match status" value="1"/>
</dbReference>
<evidence type="ECO:0000256" key="2">
    <source>
        <dbReference type="ARBA" id="ARBA00022729"/>
    </source>
</evidence>
<organism evidence="5 6">
    <name type="scientific">Winogradskyella arenosi</name>
    <dbReference type="NCBI Taxonomy" id="533325"/>
    <lineage>
        <taxon>Bacteria</taxon>
        <taxon>Pseudomonadati</taxon>
        <taxon>Bacteroidota</taxon>
        <taxon>Flavobacteriia</taxon>
        <taxon>Flavobacteriales</taxon>
        <taxon>Flavobacteriaceae</taxon>
        <taxon>Winogradskyella</taxon>
    </lineage>
</organism>
<dbReference type="CDD" id="cd14659">
    <property type="entry name" value="Imelysin-like_IPPA"/>
    <property type="match status" value="1"/>
</dbReference>
<dbReference type="PROSITE" id="PS51257">
    <property type="entry name" value="PROKAR_LIPOPROTEIN"/>
    <property type="match status" value="1"/>
</dbReference>
<proteinExistence type="predicted"/>
<sequence>MLKKAFLIFTITVLAMACSTSDESSGGVTDNFDRTAMLTNWADNIIVPVYEDLNIAVTNMVTEKDNFVNAPTQANLDSFRTAWYNAYKIWQSAEMFNIGRAEEINFGYQMNIYPTNITDIQNNIQSQNYDLANVNNNDAVGFPALDYMLYGLADNDMDILSFYTSNADAAKYLAYVSDLVNQMESLTQDVTQSWATYGQTFIDNANNTATGSINKLINDFMFYYEKGLRANKIGIPAGNFSTTPLPDKVEAYYRNDISKMLATEALTAMKDFFNGKHYNSTTTGESLSSYLDYLNTIKNGEDLSVLINNQFDTAQSKINTLDDSFADQIAMDNTKMTEAYDALQMAVVLLKVDMLQALNVSVDYVDADGD</sequence>